<proteinExistence type="predicted"/>
<dbReference type="Proteomes" id="UP000076761">
    <property type="component" value="Unassembled WGS sequence"/>
</dbReference>
<organism evidence="1 2">
    <name type="scientific">Neolentinus lepideus HHB14362 ss-1</name>
    <dbReference type="NCBI Taxonomy" id="1314782"/>
    <lineage>
        <taxon>Eukaryota</taxon>
        <taxon>Fungi</taxon>
        <taxon>Dikarya</taxon>
        <taxon>Basidiomycota</taxon>
        <taxon>Agaricomycotina</taxon>
        <taxon>Agaricomycetes</taxon>
        <taxon>Gloeophyllales</taxon>
        <taxon>Gloeophyllaceae</taxon>
        <taxon>Neolentinus</taxon>
    </lineage>
</organism>
<dbReference type="AlphaFoldDB" id="A0A165RXK0"/>
<name>A0A165RXK0_9AGAM</name>
<dbReference type="InParanoid" id="A0A165RXK0"/>
<gene>
    <name evidence="1" type="ORF">NEOLEDRAFT_440225</name>
</gene>
<accession>A0A165RXK0</accession>
<evidence type="ECO:0000313" key="1">
    <source>
        <dbReference type="EMBL" id="KZT24397.1"/>
    </source>
</evidence>
<evidence type="ECO:0000313" key="2">
    <source>
        <dbReference type="Proteomes" id="UP000076761"/>
    </source>
</evidence>
<keyword evidence="2" id="KW-1185">Reference proteome</keyword>
<dbReference type="EMBL" id="KV425578">
    <property type="protein sequence ID" value="KZT24397.1"/>
    <property type="molecule type" value="Genomic_DNA"/>
</dbReference>
<protein>
    <submittedName>
        <fullName evidence="1">Uncharacterized protein</fullName>
    </submittedName>
</protein>
<sequence>MLIGRSENSRVVFKLRPRKSQVSAGTAALWVADRIDLADSFSWPPERFKRRSPLGRDPERAQKLSAGGYQLELRWATCMPLHASLVFSILSTSFLFRDEMSIYTTLMHARTISIWRKPNISDTSMSRARQARIRSGLRLSLLVQRSTQVWSFARRIHLALPCFNSRHLARANFIPRLLSRLQLGRDHYNELSSEARLWDY</sequence>
<reference evidence="1 2" key="1">
    <citation type="journal article" date="2016" name="Mol. Biol. Evol.">
        <title>Comparative Genomics of Early-Diverging Mushroom-Forming Fungi Provides Insights into the Origins of Lignocellulose Decay Capabilities.</title>
        <authorList>
            <person name="Nagy L.G."/>
            <person name="Riley R."/>
            <person name="Tritt A."/>
            <person name="Adam C."/>
            <person name="Daum C."/>
            <person name="Floudas D."/>
            <person name="Sun H."/>
            <person name="Yadav J.S."/>
            <person name="Pangilinan J."/>
            <person name="Larsson K.H."/>
            <person name="Matsuura K."/>
            <person name="Barry K."/>
            <person name="Labutti K."/>
            <person name="Kuo R."/>
            <person name="Ohm R.A."/>
            <person name="Bhattacharya S.S."/>
            <person name="Shirouzu T."/>
            <person name="Yoshinaga Y."/>
            <person name="Martin F.M."/>
            <person name="Grigoriev I.V."/>
            <person name="Hibbett D.S."/>
        </authorList>
    </citation>
    <scope>NUCLEOTIDE SEQUENCE [LARGE SCALE GENOMIC DNA]</scope>
    <source>
        <strain evidence="1 2">HHB14362 ss-1</strain>
    </source>
</reference>